<feature type="domain" description="Ubiquitin-like" evidence="2">
    <location>
        <begin position="74"/>
        <end position="152"/>
    </location>
</feature>
<dbReference type="PANTHER" id="PTHR10677:SF3">
    <property type="entry name" value="FI07626P-RELATED"/>
    <property type="match status" value="1"/>
</dbReference>
<feature type="compositionally biased region" description="Pro residues" evidence="1">
    <location>
        <begin position="167"/>
        <end position="178"/>
    </location>
</feature>
<dbReference type="Pfam" id="PF00240">
    <property type="entry name" value="ubiquitin"/>
    <property type="match status" value="1"/>
</dbReference>
<organism evidence="3 4">
    <name type="scientific">Cryptococcus wingfieldii CBS 7118</name>
    <dbReference type="NCBI Taxonomy" id="1295528"/>
    <lineage>
        <taxon>Eukaryota</taxon>
        <taxon>Fungi</taxon>
        <taxon>Dikarya</taxon>
        <taxon>Basidiomycota</taxon>
        <taxon>Agaricomycotina</taxon>
        <taxon>Tremellomycetes</taxon>
        <taxon>Tremellales</taxon>
        <taxon>Cryptococcaceae</taxon>
        <taxon>Cryptococcus</taxon>
    </lineage>
</organism>
<dbReference type="GO" id="GO:0006511">
    <property type="term" value="P:ubiquitin-dependent protein catabolic process"/>
    <property type="evidence" value="ECO:0007669"/>
    <property type="project" value="TreeGrafter"/>
</dbReference>
<dbReference type="AlphaFoldDB" id="A0A1E3JZM2"/>
<evidence type="ECO:0000313" key="4">
    <source>
        <dbReference type="Proteomes" id="UP000094819"/>
    </source>
</evidence>
<evidence type="ECO:0000313" key="3">
    <source>
        <dbReference type="EMBL" id="ODO06236.1"/>
    </source>
</evidence>
<protein>
    <recommendedName>
        <fullName evidence="2">Ubiquitin-like domain-containing protein</fullName>
    </recommendedName>
</protein>
<dbReference type="SMART" id="SM00213">
    <property type="entry name" value="UBQ"/>
    <property type="match status" value="1"/>
</dbReference>
<dbReference type="InterPro" id="IPR000626">
    <property type="entry name" value="Ubiquitin-like_dom"/>
</dbReference>
<dbReference type="Proteomes" id="UP000094819">
    <property type="component" value="Unassembled WGS sequence"/>
</dbReference>
<dbReference type="EMBL" id="AWGH01000003">
    <property type="protein sequence ID" value="ODO06236.1"/>
    <property type="molecule type" value="Genomic_DNA"/>
</dbReference>
<dbReference type="GO" id="GO:0005829">
    <property type="term" value="C:cytosol"/>
    <property type="evidence" value="ECO:0007669"/>
    <property type="project" value="TreeGrafter"/>
</dbReference>
<dbReference type="CDD" id="cd17039">
    <property type="entry name" value="Ubl_ubiquitin_like"/>
    <property type="match status" value="1"/>
</dbReference>
<dbReference type="Gene3D" id="3.10.20.90">
    <property type="entry name" value="Phosphatidylinositol 3-kinase Catalytic Subunit, Chain A, domain 1"/>
    <property type="match status" value="1"/>
</dbReference>
<dbReference type="InterPro" id="IPR029071">
    <property type="entry name" value="Ubiquitin-like_domsf"/>
</dbReference>
<evidence type="ECO:0000256" key="1">
    <source>
        <dbReference type="SAM" id="MobiDB-lite"/>
    </source>
</evidence>
<comment type="caution">
    <text evidence="3">The sequence shown here is derived from an EMBL/GenBank/DDBJ whole genome shotgun (WGS) entry which is preliminary data.</text>
</comment>
<dbReference type="GO" id="GO:0031593">
    <property type="term" value="F:polyubiquitin modification-dependent protein binding"/>
    <property type="evidence" value="ECO:0007669"/>
    <property type="project" value="TreeGrafter"/>
</dbReference>
<evidence type="ECO:0000259" key="2">
    <source>
        <dbReference type="PROSITE" id="PS50053"/>
    </source>
</evidence>
<feature type="compositionally biased region" description="Low complexity" evidence="1">
    <location>
        <begin position="152"/>
        <end position="166"/>
    </location>
</feature>
<keyword evidence="4" id="KW-1185">Reference proteome</keyword>
<feature type="region of interest" description="Disordered" evidence="1">
    <location>
        <begin position="152"/>
        <end position="185"/>
    </location>
</feature>
<dbReference type="GeneID" id="30190681"/>
<proteinExistence type="predicted"/>
<reference evidence="3 4" key="1">
    <citation type="submission" date="2016-06" db="EMBL/GenBank/DDBJ databases">
        <title>Evolution of pathogenesis and genome organization in the Tremellales.</title>
        <authorList>
            <person name="Cuomo C."/>
            <person name="Litvintseva A."/>
            <person name="Heitman J."/>
            <person name="Chen Y."/>
            <person name="Sun S."/>
            <person name="Springer D."/>
            <person name="Dromer F."/>
            <person name="Young S."/>
            <person name="Zeng Q."/>
            <person name="Chapman S."/>
            <person name="Gujja S."/>
            <person name="Saif S."/>
            <person name="Birren B."/>
        </authorList>
    </citation>
    <scope>NUCLEOTIDE SEQUENCE [LARGE SCALE GENOMIC DNA]</scope>
    <source>
        <strain evidence="3 4">CBS 7118</strain>
    </source>
</reference>
<dbReference type="RefSeq" id="XP_019034336.1">
    <property type="nucleotide sequence ID" value="XM_019173631.1"/>
</dbReference>
<name>A0A1E3JZM2_9TREE</name>
<dbReference type="PANTHER" id="PTHR10677">
    <property type="entry name" value="UBIQUILIN"/>
    <property type="match status" value="1"/>
</dbReference>
<sequence>MSDAQLTGDRINEERAFIKRYTEGLASRKLEYPADYATPPDERPRKIPAVAVPVAAPPVSEGMDVDSPAPDTSISLTIKSLKPSLTIPVTAQLTDTVADLKAIVASSSSSAPAADSQRLLLKGKALADSKLLKEYTIESGATLHLMISKAPSTPSLSPPLSSSEATIPPPSSTAPNPPSLTITTSIDDASKAGTSMPLTVADQSAAPIGPQPEVSSATFHTTVSEPLFWQRVHALCISDFETEQEANLAWETMFVSLKGRLSASEVAKIRDVVGVLGMNGQ</sequence>
<gene>
    <name evidence="3" type="ORF">L198_01468</name>
</gene>
<dbReference type="PROSITE" id="PS50053">
    <property type="entry name" value="UBIQUITIN_2"/>
    <property type="match status" value="1"/>
</dbReference>
<accession>A0A1E3JZM2</accession>
<dbReference type="SUPFAM" id="SSF54236">
    <property type="entry name" value="Ubiquitin-like"/>
    <property type="match status" value="1"/>
</dbReference>
<dbReference type="OrthoDB" id="428577at2759"/>
<dbReference type="InterPro" id="IPR015496">
    <property type="entry name" value="Ubiquilin"/>
</dbReference>